<keyword evidence="2" id="KW-1185">Reference proteome</keyword>
<accession>A0AAV8SKA2</accession>
<dbReference type="EMBL" id="JAIWQS010000010">
    <property type="protein sequence ID" value="KAJ8752696.1"/>
    <property type="molecule type" value="Genomic_DNA"/>
</dbReference>
<dbReference type="AlphaFoldDB" id="A0AAV8SKA2"/>
<dbReference type="InterPro" id="IPR012337">
    <property type="entry name" value="RNaseH-like_sf"/>
</dbReference>
<proteinExistence type="predicted"/>
<dbReference type="PANTHER" id="PTHR45835">
    <property type="entry name" value="YALI0A06105P"/>
    <property type="match status" value="1"/>
</dbReference>
<evidence type="ECO:0000313" key="2">
    <source>
        <dbReference type="Proteomes" id="UP001159364"/>
    </source>
</evidence>
<sequence length="199" mass="22642">MGSLHHISIQKKELVQDLNGLFNAGLHLEVSDFQALLAQFQVKSNLMDEIKTVQGSDPELAKLRITVQDGEVTEFNMVDGVLRCCDRLCVPDINGLRQKIMHEAHYAPYIKFEHQKPTGLLQELPLPEWKWERIIMDFVIGLPRTSKGHNSIWVIVDRLTKSAHFIAVKTTYSATQLAQLYVDIIVKYHGVPVSIISNR</sequence>
<dbReference type="GO" id="GO:0003676">
    <property type="term" value="F:nucleic acid binding"/>
    <property type="evidence" value="ECO:0007669"/>
    <property type="project" value="InterPro"/>
</dbReference>
<evidence type="ECO:0000313" key="1">
    <source>
        <dbReference type="EMBL" id="KAJ8752696.1"/>
    </source>
</evidence>
<dbReference type="InterPro" id="IPR036397">
    <property type="entry name" value="RNaseH_sf"/>
</dbReference>
<gene>
    <name evidence="1" type="ORF">K2173_006498</name>
</gene>
<dbReference type="Proteomes" id="UP001159364">
    <property type="component" value="Linkage Group LG10"/>
</dbReference>
<comment type="caution">
    <text evidence="1">The sequence shown here is derived from an EMBL/GenBank/DDBJ whole genome shotgun (WGS) entry which is preliminary data.</text>
</comment>
<organism evidence="1 2">
    <name type="scientific">Erythroxylum novogranatense</name>
    <dbReference type="NCBI Taxonomy" id="1862640"/>
    <lineage>
        <taxon>Eukaryota</taxon>
        <taxon>Viridiplantae</taxon>
        <taxon>Streptophyta</taxon>
        <taxon>Embryophyta</taxon>
        <taxon>Tracheophyta</taxon>
        <taxon>Spermatophyta</taxon>
        <taxon>Magnoliopsida</taxon>
        <taxon>eudicotyledons</taxon>
        <taxon>Gunneridae</taxon>
        <taxon>Pentapetalae</taxon>
        <taxon>rosids</taxon>
        <taxon>fabids</taxon>
        <taxon>Malpighiales</taxon>
        <taxon>Erythroxylaceae</taxon>
        <taxon>Erythroxylum</taxon>
    </lineage>
</organism>
<dbReference type="Gene3D" id="3.30.420.10">
    <property type="entry name" value="Ribonuclease H-like superfamily/Ribonuclease H"/>
    <property type="match status" value="1"/>
</dbReference>
<dbReference type="PANTHER" id="PTHR45835:SF108">
    <property type="entry name" value="INTEGRASE ZINC-BINDING DOMAIN-CONTAINING PROTEIN"/>
    <property type="match status" value="1"/>
</dbReference>
<reference evidence="1 2" key="1">
    <citation type="submission" date="2021-09" db="EMBL/GenBank/DDBJ databases">
        <title>Genomic insights and catalytic innovation underlie evolution of tropane alkaloids biosynthesis.</title>
        <authorList>
            <person name="Wang Y.-J."/>
            <person name="Tian T."/>
            <person name="Huang J.-P."/>
            <person name="Huang S.-X."/>
        </authorList>
    </citation>
    <scope>NUCLEOTIDE SEQUENCE [LARGE SCALE GENOMIC DNA]</scope>
    <source>
        <strain evidence="1">KIB-2018</strain>
        <tissue evidence="1">Leaf</tissue>
    </source>
</reference>
<name>A0AAV8SKA2_9ROSI</name>
<dbReference type="SUPFAM" id="SSF53098">
    <property type="entry name" value="Ribonuclease H-like"/>
    <property type="match status" value="1"/>
</dbReference>
<protein>
    <submittedName>
        <fullName evidence="1">Uncharacterized protein</fullName>
    </submittedName>
</protein>